<evidence type="ECO:0000259" key="3">
    <source>
        <dbReference type="SMART" id="SM00822"/>
    </source>
</evidence>
<dbReference type="SUPFAM" id="SSF51735">
    <property type="entry name" value="NAD(P)-binding Rossmann-fold domains"/>
    <property type="match status" value="1"/>
</dbReference>
<gene>
    <name evidence="4" type="ORF">L2725_17285</name>
</gene>
<dbReference type="PRINTS" id="PR00081">
    <property type="entry name" value="GDHRDH"/>
</dbReference>
<dbReference type="PRINTS" id="PR00080">
    <property type="entry name" value="SDRFAMILY"/>
</dbReference>
<dbReference type="SMART" id="SM00822">
    <property type="entry name" value="PKS_KR"/>
    <property type="match status" value="1"/>
</dbReference>
<reference evidence="4 5" key="1">
    <citation type="submission" date="2022-01" db="EMBL/GenBank/DDBJ databases">
        <title>Whole genome-based taxonomy of the Shewanellaceae.</title>
        <authorList>
            <person name="Martin-Rodriguez A.J."/>
        </authorList>
    </citation>
    <scope>NUCLEOTIDE SEQUENCE [LARGE SCALE GENOMIC DNA]</scope>
    <source>
        <strain evidence="4 5">DSM 21332</strain>
    </source>
</reference>
<dbReference type="RefSeq" id="WP_249250095.1">
    <property type="nucleotide sequence ID" value="NZ_JAKIKT010000007.1"/>
</dbReference>
<organism evidence="4 5">
    <name type="scientific">Shewanella corallii</name>
    <dbReference type="NCBI Taxonomy" id="560080"/>
    <lineage>
        <taxon>Bacteria</taxon>
        <taxon>Pseudomonadati</taxon>
        <taxon>Pseudomonadota</taxon>
        <taxon>Gammaproteobacteria</taxon>
        <taxon>Alteromonadales</taxon>
        <taxon>Shewanellaceae</taxon>
        <taxon>Shewanella</taxon>
    </lineage>
</organism>
<feature type="domain" description="Ketoreductase" evidence="3">
    <location>
        <begin position="7"/>
        <end position="192"/>
    </location>
</feature>
<dbReference type="InterPro" id="IPR020904">
    <property type="entry name" value="Sc_DH/Rdtase_CS"/>
</dbReference>
<dbReference type="InterPro" id="IPR036291">
    <property type="entry name" value="NAD(P)-bd_dom_sf"/>
</dbReference>
<dbReference type="Pfam" id="PF13561">
    <property type="entry name" value="adh_short_C2"/>
    <property type="match status" value="1"/>
</dbReference>
<name>A0ABT0NAX3_9GAMM</name>
<dbReference type="InterPro" id="IPR057326">
    <property type="entry name" value="KR_dom"/>
</dbReference>
<dbReference type="InterPro" id="IPR002347">
    <property type="entry name" value="SDR_fam"/>
</dbReference>
<evidence type="ECO:0000313" key="5">
    <source>
        <dbReference type="Proteomes" id="UP001202831"/>
    </source>
</evidence>
<comment type="caution">
    <text evidence="4">The sequence shown here is derived from an EMBL/GenBank/DDBJ whole genome shotgun (WGS) entry which is preliminary data.</text>
</comment>
<evidence type="ECO:0000256" key="2">
    <source>
        <dbReference type="ARBA" id="ARBA00023002"/>
    </source>
</evidence>
<proteinExistence type="inferred from homology"/>
<dbReference type="PANTHER" id="PTHR43639:SF1">
    <property type="entry name" value="SHORT-CHAIN DEHYDROGENASE_REDUCTASE FAMILY PROTEIN"/>
    <property type="match status" value="1"/>
</dbReference>
<dbReference type="EMBL" id="JAKIKT010000007">
    <property type="protein sequence ID" value="MCL2915510.1"/>
    <property type="molecule type" value="Genomic_DNA"/>
</dbReference>
<dbReference type="PROSITE" id="PS00061">
    <property type="entry name" value="ADH_SHORT"/>
    <property type="match status" value="1"/>
</dbReference>
<sequence length="251" mass="27412">MTRFHNKTVLITGGTSGLGEDMVLRFAAEGARVIFTGRNHAKAKSVIDKVENNRERVRFVRQDVTQEADWQALVSMLELEDIGVDVLINNAGSFIVGPIESLSSTEFERLFELNVGSVFLGIKHLMPMMKARRTGVILTNASLSGLVGHEHCIAYCSSKAAAIQLSNVAALEGAPYGVRVLSLAPGPVWNKMLADTFGDTQETRDYFVDTQPYKKLCIPEHVTEAAMFLASDEARYITGTSLKVDCGRGAD</sequence>
<protein>
    <submittedName>
        <fullName evidence="4">SDR family oxidoreductase</fullName>
    </submittedName>
</protein>
<dbReference type="CDD" id="cd05233">
    <property type="entry name" value="SDR_c"/>
    <property type="match status" value="1"/>
</dbReference>
<dbReference type="PANTHER" id="PTHR43639">
    <property type="entry name" value="OXIDOREDUCTASE, SHORT-CHAIN DEHYDROGENASE/REDUCTASE FAMILY (AFU_ORTHOLOGUE AFUA_5G02870)"/>
    <property type="match status" value="1"/>
</dbReference>
<comment type="similarity">
    <text evidence="1">Belongs to the short-chain dehydrogenases/reductases (SDR) family.</text>
</comment>
<evidence type="ECO:0000313" key="4">
    <source>
        <dbReference type="EMBL" id="MCL2915510.1"/>
    </source>
</evidence>
<evidence type="ECO:0000256" key="1">
    <source>
        <dbReference type="ARBA" id="ARBA00006484"/>
    </source>
</evidence>
<keyword evidence="2" id="KW-0560">Oxidoreductase</keyword>
<dbReference type="Proteomes" id="UP001202831">
    <property type="component" value="Unassembled WGS sequence"/>
</dbReference>
<dbReference type="Gene3D" id="3.40.50.720">
    <property type="entry name" value="NAD(P)-binding Rossmann-like Domain"/>
    <property type="match status" value="1"/>
</dbReference>
<keyword evidence="5" id="KW-1185">Reference proteome</keyword>
<accession>A0ABT0NAX3</accession>